<accession>A0A0A0C1E6</accession>
<evidence type="ECO:0000256" key="1">
    <source>
        <dbReference type="SAM" id="SignalP"/>
    </source>
</evidence>
<feature type="chain" id="PRO_5039428037" description="Lipoprotein" evidence="1">
    <location>
        <begin position="29"/>
        <end position="342"/>
    </location>
</feature>
<dbReference type="Proteomes" id="UP000054314">
    <property type="component" value="Unassembled WGS sequence"/>
</dbReference>
<name>A0A0A0C1E6_9CELL</name>
<reference evidence="2 3" key="1">
    <citation type="submission" date="2013-08" db="EMBL/GenBank/DDBJ databases">
        <title>Genome sequencing of Cellulomonas bogoriensis 69B4.</title>
        <authorList>
            <person name="Chen F."/>
            <person name="Li Y."/>
            <person name="Wang G."/>
        </authorList>
    </citation>
    <scope>NUCLEOTIDE SEQUENCE [LARGE SCALE GENOMIC DNA]</scope>
    <source>
        <strain evidence="2 3">69B4</strain>
    </source>
</reference>
<organism evidence="2 3">
    <name type="scientific">Cellulomonas bogoriensis 69B4 = DSM 16987</name>
    <dbReference type="NCBI Taxonomy" id="1386082"/>
    <lineage>
        <taxon>Bacteria</taxon>
        <taxon>Bacillati</taxon>
        <taxon>Actinomycetota</taxon>
        <taxon>Actinomycetes</taxon>
        <taxon>Micrococcales</taxon>
        <taxon>Cellulomonadaceae</taxon>
        <taxon>Cellulomonas</taxon>
    </lineage>
</organism>
<proteinExistence type="predicted"/>
<sequence length="342" mass="38305">MHPSAFRSLTAIAAGSLVLALAACSPDADDPAEELGPLDVMFEDLYGDWSQEDGDAMNRQVEELTARCMAEEGFDYSPVDHSGSTISYSSDDLDVEWGTLEFAEQYGYGITTDPWGHEDEDRIQEMDGWSDPNQEYVEAMSDTERDAYYEALHGPGIDESEFEDGQDVEWDWTQGGCQGWAQHQVYEGGADGEEYETLQAEIMTMWETMQADPRVTAVEAEWASCMADAGHPGLTATGEAEEQFYEQVNAAYDSIDYDAMSETEMEEFDWEAHDAAVKAELAALTPREIETAVADYTCREEVDYDATFREVNFELQQDVVDRHGPEIEAWIESMRAARTTSE</sequence>
<keyword evidence="1" id="KW-0732">Signal</keyword>
<gene>
    <name evidence="2" type="ORF">N869_06580</name>
</gene>
<protein>
    <recommendedName>
        <fullName evidence="4">Lipoprotein</fullName>
    </recommendedName>
</protein>
<evidence type="ECO:0008006" key="4">
    <source>
        <dbReference type="Google" id="ProtNLM"/>
    </source>
</evidence>
<dbReference type="EMBL" id="AXCZ01000016">
    <property type="protein sequence ID" value="KGM14020.1"/>
    <property type="molecule type" value="Genomic_DNA"/>
</dbReference>
<comment type="caution">
    <text evidence="2">The sequence shown here is derived from an EMBL/GenBank/DDBJ whole genome shotgun (WGS) entry which is preliminary data.</text>
</comment>
<dbReference type="AlphaFoldDB" id="A0A0A0C1E6"/>
<evidence type="ECO:0000313" key="2">
    <source>
        <dbReference type="EMBL" id="KGM14020.1"/>
    </source>
</evidence>
<dbReference type="RefSeq" id="WP_035057691.1">
    <property type="nucleotide sequence ID" value="NZ_AXCZ01000016.1"/>
</dbReference>
<dbReference type="OrthoDB" id="3403621at2"/>
<evidence type="ECO:0000313" key="3">
    <source>
        <dbReference type="Proteomes" id="UP000054314"/>
    </source>
</evidence>
<keyword evidence="3" id="KW-1185">Reference proteome</keyword>
<dbReference type="PROSITE" id="PS51257">
    <property type="entry name" value="PROKAR_LIPOPROTEIN"/>
    <property type="match status" value="1"/>
</dbReference>
<feature type="signal peptide" evidence="1">
    <location>
        <begin position="1"/>
        <end position="28"/>
    </location>
</feature>